<accession>A0A1N6GSJ4</accession>
<evidence type="ECO:0000313" key="1">
    <source>
        <dbReference type="EMBL" id="SIO10551.1"/>
    </source>
</evidence>
<reference evidence="1 2" key="1">
    <citation type="submission" date="2016-12" db="EMBL/GenBank/DDBJ databases">
        <authorList>
            <person name="Song W.-J."/>
            <person name="Kurnit D.M."/>
        </authorList>
    </citation>
    <scope>NUCLEOTIDE SEQUENCE [LARGE SCALE GENOMIC DNA]</scope>
    <source>
        <strain evidence="1 2">ATCC 49181</strain>
    </source>
</reference>
<dbReference type="RefSeq" id="WP_051537472.1">
    <property type="nucleotide sequence ID" value="NZ_FSRO01000001.1"/>
</dbReference>
<dbReference type="eggNOG" id="COG2911">
    <property type="taxonomic scope" value="Bacteria"/>
</dbReference>
<evidence type="ECO:0000313" key="2">
    <source>
        <dbReference type="Proteomes" id="UP000185062"/>
    </source>
</evidence>
<sequence>MQYLAGIMLTKHLSGLVIRDLLAAIALMILLSSSSVYAAYPELTFTLDDVHSPVLSAKMIRVHLSGSQLSRLEVRIGKVMVQGKVWHNLTLSCYQFHLTSHLIDCTRGKLYLSDLVVLSTAFRFIPQEKTIEIDINPVVNEHWRFSMRWDERIWRSSLTIINGQSQYVAQWLPNKETLPLFSEGRINGVVTLHGNAQGLNKILLDLSVNALAFSDRSGLHAGENVNMAMTVIATRAARNKQWEWQSDINWLGGEIFWQPIYLIGSGQRLSLNGTVDEKNVQIHKGKLVFEDIGQFDFSGVMVRSDNRLRDFELRTDNLELSNLFDRILKPFLENTVFSEMEVSGYGALDWRYRNGQSESLILDLNNASVIDKRSRFAFEEINAHIPWKRESMTTADISILNGEILRIPLGNVHVPLKINNFNFSLSELVLPVLDGALKLEEFSASYRDHGWQWQFSGELFPVSMEKLTAALQIQKMHGTLSGVIPWVNYDGATIAVDGTLLFNVFDGTMVAKNLILFEPLGLTPHLKVDLEMRNLDLDLLTRTFSFGSMQGRIDMDMHNLELASWRPTKFDANLLSSPGSYPRRISQAAIQNISALGGMRAAAIIQRSFLRFFKEFGYSKIGWRCSLRNNVCRMGGIESESDGYVIVKGGGVPAITVMGYNQDVSWHELVNRLKRVTQGNDPIIQ</sequence>
<evidence type="ECO:0008006" key="3">
    <source>
        <dbReference type="Google" id="ProtNLM"/>
    </source>
</evidence>
<dbReference type="Proteomes" id="UP000185062">
    <property type="component" value="Unassembled WGS sequence"/>
</dbReference>
<organism evidence="1 2">
    <name type="scientific">Nitrosomonas cryotolerans ATCC 49181</name>
    <dbReference type="NCBI Taxonomy" id="1131553"/>
    <lineage>
        <taxon>Bacteria</taxon>
        <taxon>Pseudomonadati</taxon>
        <taxon>Pseudomonadota</taxon>
        <taxon>Betaproteobacteria</taxon>
        <taxon>Nitrosomonadales</taxon>
        <taxon>Nitrosomonadaceae</taxon>
        <taxon>Nitrosomonas</taxon>
    </lineage>
</organism>
<keyword evidence="2" id="KW-1185">Reference proteome</keyword>
<name>A0A1N6GSJ4_9PROT</name>
<dbReference type="STRING" id="44575.SAMN05216419_100256"/>
<proteinExistence type="predicted"/>
<protein>
    <recommendedName>
        <fullName evidence="3">Dicarboxylate transport</fullName>
    </recommendedName>
</protein>
<gene>
    <name evidence="1" type="ORF">SAMN02743940_0847</name>
</gene>
<dbReference type="EMBL" id="FSRO01000001">
    <property type="protein sequence ID" value="SIO10551.1"/>
    <property type="molecule type" value="Genomic_DNA"/>
</dbReference>
<dbReference type="AlphaFoldDB" id="A0A1N6GSJ4"/>